<name>A0A6G0YU53_APHCR</name>
<protein>
    <submittedName>
        <fullName evidence="2">DUF4371 domain-containing protein</fullName>
    </submittedName>
</protein>
<keyword evidence="3" id="KW-1185">Reference proteome</keyword>
<dbReference type="AlphaFoldDB" id="A0A6G0YU53"/>
<keyword evidence="1" id="KW-0812">Transmembrane</keyword>
<dbReference type="Proteomes" id="UP000478052">
    <property type="component" value="Unassembled WGS sequence"/>
</dbReference>
<sequence length="78" mass="9359">MVYASGYWDNVVLRVENEMANIIDVEIKMKIITKMQKHRANYKTENVENMKLINFSEFQYLFNIHTIPLLIILFLNYS</sequence>
<reference evidence="2 3" key="1">
    <citation type="submission" date="2019-08" db="EMBL/GenBank/DDBJ databases">
        <title>Whole genome of Aphis craccivora.</title>
        <authorList>
            <person name="Voronova N.V."/>
            <person name="Shulinski R.S."/>
            <person name="Bandarenka Y.V."/>
            <person name="Zhorov D.G."/>
            <person name="Warner D."/>
        </authorList>
    </citation>
    <scope>NUCLEOTIDE SEQUENCE [LARGE SCALE GENOMIC DNA]</scope>
    <source>
        <strain evidence="2">180601</strain>
        <tissue evidence="2">Whole Body</tissue>
    </source>
</reference>
<evidence type="ECO:0000256" key="1">
    <source>
        <dbReference type="SAM" id="Phobius"/>
    </source>
</evidence>
<keyword evidence="1" id="KW-1133">Transmembrane helix</keyword>
<keyword evidence="1" id="KW-0472">Membrane</keyword>
<evidence type="ECO:0000313" key="2">
    <source>
        <dbReference type="EMBL" id="KAF0761450.1"/>
    </source>
</evidence>
<dbReference type="EMBL" id="VUJU01002389">
    <property type="protein sequence ID" value="KAF0761450.1"/>
    <property type="molecule type" value="Genomic_DNA"/>
</dbReference>
<organism evidence="2 3">
    <name type="scientific">Aphis craccivora</name>
    <name type="common">Cowpea aphid</name>
    <dbReference type="NCBI Taxonomy" id="307492"/>
    <lineage>
        <taxon>Eukaryota</taxon>
        <taxon>Metazoa</taxon>
        <taxon>Ecdysozoa</taxon>
        <taxon>Arthropoda</taxon>
        <taxon>Hexapoda</taxon>
        <taxon>Insecta</taxon>
        <taxon>Pterygota</taxon>
        <taxon>Neoptera</taxon>
        <taxon>Paraneoptera</taxon>
        <taxon>Hemiptera</taxon>
        <taxon>Sternorrhyncha</taxon>
        <taxon>Aphidomorpha</taxon>
        <taxon>Aphidoidea</taxon>
        <taxon>Aphididae</taxon>
        <taxon>Aphidini</taxon>
        <taxon>Aphis</taxon>
        <taxon>Aphis</taxon>
    </lineage>
</organism>
<feature type="transmembrane region" description="Helical" evidence="1">
    <location>
        <begin position="58"/>
        <end position="77"/>
    </location>
</feature>
<comment type="caution">
    <text evidence="2">The sequence shown here is derived from an EMBL/GenBank/DDBJ whole genome shotgun (WGS) entry which is preliminary data.</text>
</comment>
<gene>
    <name evidence="2" type="ORF">FWK35_00013270</name>
</gene>
<proteinExistence type="predicted"/>
<evidence type="ECO:0000313" key="3">
    <source>
        <dbReference type="Proteomes" id="UP000478052"/>
    </source>
</evidence>
<accession>A0A6G0YU53</accession>